<feature type="compositionally biased region" description="Basic and acidic residues" evidence="3">
    <location>
        <begin position="201"/>
        <end position="216"/>
    </location>
</feature>
<keyword evidence="1 2" id="KW-0147">Chitin-binding</keyword>
<dbReference type="Proteomes" id="UP000803884">
    <property type="component" value="Unassembled WGS sequence"/>
</dbReference>
<organism evidence="5 6">
    <name type="scientific">Cladosporium halotolerans</name>
    <dbReference type="NCBI Taxonomy" id="1052096"/>
    <lineage>
        <taxon>Eukaryota</taxon>
        <taxon>Fungi</taxon>
        <taxon>Dikarya</taxon>
        <taxon>Ascomycota</taxon>
        <taxon>Pezizomycotina</taxon>
        <taxon>Dothideomycetes</taxon>
        <taxon>Dothideomycetidae</taxon>
        <taxon>Cladosporiales</taxon>
        <taxon>Cladosporiaceae</taxon>
        <taxon>Cladosporium</taxon>
    </lineage>
</organism>
<feature type="compositionally biased region" description="Pro residues" evidence="3">
    <location>
        <begin position="185"/>
        <end position="200"/>
    </location>
</feature>
<feature type="disulfide bond" evidence="2">
    <location>
        <begin position="43"/>
        <end position="55"/>
    </location>
</feature>
<reference evidence="5 6" key="1">
    <citation type="journal article" date="2020" name="Microbiol. Resour. Announc.">
        <title>Draft Genome Sequence of a Cladosporium Species Isolated from the Mesophotic Ascidian Didemnum maculosum.</title>
        <authorList>
            <person name="Gioti A."/>
            <person name="Siaperas R."/>
            <person name="Nikolaivits E."/>
            <person name="Le Goff G."/>
            <person name="Ouazzani J."/>
            <person name="Kotoulas G."/>
            <person name="Topakas E."/>
        </authorList>
    </citation>
    <scope>NUCLEOTIDE SEQUENCE [LARGE SCALE GENOMIC DNA]</scope>
    <source>
        <strain evidence="5 6">TM138-S3</strain>
    </source>
</reference>
<feature type="compositionally biased region" description="Polar residues" evidence="3">
    <location>
        <begin position="587"/>
        <end position="598"/>
    </location>
</feature>
<evidence type="ECO:0000313" key="6">
    <source>
        <dbReference type="Proteomes" id="UP000803884"/>
    </source>
</evidence>
<feature type="compositionally biased region" description="Polar residues" evidence="3">
    <location>
        <begin position="457"/>
        <end position="468"/>
    </location>
</feature>
<evidence type="ECO:0000313" key="5">
    <source>
        <dbReference type="EMBL" id="KAL1590901.1"/>
    </source>
</evidence>
<feature type="region of interest" description="Disordered" evidence="3">
    <location>
        <begin position="569"/>
        <end position="634"/>
    </location>
</feature>
<dbReference type="EMBL" id="JAAQHG020000001">
    <property type="protein sequence ID" value="KAL1590901.1"/>
    <property type="molecule type" value="Genomic_DNA"/>
</dbReference>
<comment type="caution">
    <text evidence="2">Lacks conserved residue(s) required for the propagation of feature annotation.</text>
</comment>
<keyword evidence="6" id="KW-1185">Reference proteome</keyword>
<name>A0AB34L7F2_9PEZI</name>
<feature type="region of interest" description="Disordered" evidence="3">
    <location>
        <begin position="178"/>
        <end position="285"/>
    </location>
</feature>
<gene>
    <name evidence="5" type="ORF">WHR41_00370</name>
</gene>
<feature type="compositionally biased region" description="Acidic residues" evidence="3">
    <location>
        <begin position="217"/>
        <end position="235"/>
    </location>
</feature>
<comment type="caution">
    <text evidence="5">The sequence shown here is derived from an EMBL/GenBank/DDBJ whole genome shotgun (WGS) entry which is preliminary data.</text>
</comment>
<feature type="compositionally biased region" description="Low complexity" evidence="3">
    <location>
        <begin position="665"/>
        <end position="679"/>
    </location>
</feature>
<evidence type="ECO:0000259" key="4">
    <source>
        <dbReference type="PROSITE" id="PS50941"/>
    </source>
</evidence>
<proteinExistence type="predicted"/>
<evidence type="ECO:0000256" key="1">
    <source>
        <dbReference type="ARBA" id="ARBA00022669"/>
    </source>
</evidence>
<dbReference type="InterPro" id="IPR036861">
    <property type="entry name" value="Endochitinase-like_sf"/>
</dbReference>
<feature type="region of interest" description="Disordered" evidence="3">
    <location>
        <begin position="716"/>
        <end position="739"/>
    </location>
</feature>
<feature type="disulfide bond" evidence="2">
    <location>
        <begin position="48"/>
        <end position="62"/>
    </location>
</feature>
<dbReference type="Gene3D" id="3.30.60.10">
    <property type="entry name" value="Endochitinase-like"/>
    <property type="match status" value="1"/>
</dbReference>
<feature type="region of interest" description="Disordered" evidence="3">
    <location>
        <begin position="659"/>
        <end position="685"/>
    </location>
</feature>
<dbReference type="GeneID" id="96001814"/>
<evidence type="ECO:0000256" key="2">
    <source>
        <dbReference type="PROSITE-ProRule" id="PRU00261"/>
    </source>
</evidence>
<dbReference type="AlphaFoldDB" id="A0AB34L7F2"/>
<evidence type="ECO:0000256" key="3">
    <source>
        <dbReference type="SAM" id="MobiDB-lite"/>
    </source>
</evidence>
<accession>A0AB34L7F2</accession>
<feature type="region of interest" description="Disordered" evidence="3">
    <location>
        <begin position="445"/>
        <end position="474"/>
    </location>
</feature>
<dbReference type="PROSITE" id="PS50941">
    <property type="entry name" value="CHIT_BIND_I_2"/>
    <property type="match status" value="1"/>
</dbReference>
<feature type="compositionally biased region" description="Low complexity" evidence="3">
    <location>
        <begin position="599"/>
        <end position="610"/>
    </location>
</feature>
<feature type="region of interest" description="Disordered" evidence="3">
    <location>
        <begin position="768"/>
        <end position="789"/>
    </location>
</feature>
<feature type="domain" description="Chitin-binding type-1" evidence="4">
    <location>
        <begin position="32"/>
        <end position="77"/>
    </location>
</feature>
<dbReference type="GO" id="GO:0008061">
    <property type="term" value="F:chitin binding"/>
    <property type="evidence" value="ECO:0007669"/>
    <property type="project" value="UniProtKB-UniRule"/>
</dbReference>
<sequence>MKVAPLYPTDSCNVAMPSGTVCPKQKYPVGNGGMCGPDAMKSCPDMQCCSANGTCGTNQESCALDKGCRKSFGSCWDLKGQSFLPTSVVFPPATTTSNCPYALWPAPTAGPFIAGFSRDHPGGRVCGACGLPGPPLEWRLDLGCHSPLCDIIVPRGGGCLGPLCDLKICLIGCGGGGGGGGGGKPPKPPKPPGGKPPPGGDDPKDPEDSNEPKDPEHPDEDPKDPDEPEDPEDPEDPKRPTPEPSHRPKPTFLEESEHPKPTGSVPFLSDSPTASESSKSECETRTVTDVTALCNIFTQFGMMGNKSTMPLARTTCTSTKKHTTKGCDVMATTTTDYDSCSATATATELTKYCTLSVSGGSTFTPCTKTVSSVVKGCAVLASTTSIVDEACQAMVTISPGDPQGEFGTLPPEKPKNETCPGAEVSVLDDQGRDGKLDNGTCPLFSGTTPSIDDDQGSSEQQACKSRNGTMPDDNATLSCPASNATLIQGPDGAEDGAVRAESCPLNNTLIQGDESLGALENATMTVPSCGFRGANLTANLINDLENLGQGEEGDFGGSCPIGTNITMQIDDNQGENGIRPSSRRNTTKAGSTHSQGNMTSSTHSRTSSPSGMPHSRNHSLTVASSSGTSTTSEDRRAHCMLPMSAGLGKCTIVVPEVPFSRKTTHPPTSNSLPPTTTSSEPMDDFIDPAKSLLTQIDLPEPSQHGDDFMDPARSLKDEASAAQSARLKRRSSPPDVRWSCSCESQKESQAVWATTICGTTACPNGGTSFESHAPRPTSSAQDTHGSDLTTEQPKPVLATCKCPVPVNTDLGPCTLIQNRKDGEKGVKADACRCFRAAGGQLVFPAREVCGQAVCPNQAPATTLTMPENCPESARVEPRAVSGPPYHYPVKAGGLGGMRDVDEPLITSEALPGSATPGVIPRGVAAPTNVA</sequence>
<keyword evidence="2" id="KW-1015">Disulfide bond</keyword>
<protein>
    <recommendedName>
        <fullName evidence="4">Chitin-binding type-1 domain-containing protein</fullName>
    </recommendedName>
</protein>
<feature type="compositionally biased region" description="Low complexity" evidence="3">
    <location>
        <begin position="619"/>
        <end position="631"/>
    </location>
</feature>
<dbReference type="RefSeq" id="XP_069234006.1">
    <property type="nucleotide sequence ID" value="XM_069368976.1"/>
</dbReference>
<feature type="compositionally biased region" description="Basic and acidic residues" evidence="3">
    <location>
        <begin position="236"/>
        <end position="246"/>
    </location>
</feature>
<dbReference type="InterPro" id="IPR001002">
    <property type="entry name" value="Chitin-bd_1"/>
</dbReference>